<reference evidence="3" key="1">
    <citation type="submission" date="2020-01" db="EMBL/GenBank/DDBJ databases">
        <title>Draft genome sequence of the Termite Coptotermes fromosanus.</title>
        <authorList>
            <person name="Itakura S."/>
            <person name="Yosikawa Y."/>
            <person name="Umezawa K."/>
        </authorList>
    </citation>
    <scope>NUCLEOTIDE SEQUENCE [LARGE SCALE GENOMIC DNA]</scope>
</reference>
<dbReference type="InterPro" id="IPR013766">
    <property type="entry name" value="Thioredoxin_domain"/>
</dbReference>
<dbReference type="Pfam" id="PF00085">
    <property type="entry name" value="Thioredoxin"/>
    <property type="match status" value="1"/>
</dbReference>
<feature type="non-terminal residue" evidence="2">
    <location>
        <position position="1"/>
    </location>
</feature>
<sequence>KEVFLAKVEIDENTDIALDYEVSVVPVLIAFKNWKVQERLVGLQGFDKLRKLVNKVVDEK</sequence>
<name>A0A6L2PPY8_COPFO</name>
<dbReference type="Gene3D" id="3.40.30.10">
    <property type="entry name" value="Glutaredoxin"/>
    <property type="match status" value="1"/>
</dbReference>
<evidence type="ECO:0000313" key="2">
    <source>
        <dbReference type="EMBL" id="GFG32638.1"/>
    </source>
</evidence>
<accession>A0A6L2PPY8</accession>
<dbReference type="CDD" id="cd02947">
    <property type="entry name" value="TRX_family"/>
    <property type="match status" value="1"/>
</dbReference>
<proteinExistence type="predicted"/>
<dbReference type="InParanoid" id="A0A6L2PPY8"/>
<dbReference type="Proteomes" id="UP000502823">
    <property type="component" value="Unassembled WGS sequence"/>
</dbReference>
<organism evidence="2 3">
    <name type="scientific">Coptotermes formosanus</name>
    <name type="common">Formosan subterranean termite</name>
    <dbReference type="NCBI Taxonomy" id="36987"/>
    <lineage>
        <taxon>Eukaryota</taxon>
        <taxon>Metazoa</taxon>
        <taxon>Ecdysozoa</taxon>
        <taxon>Arthropoda</taxon>
        <taxon>Hexapoda</taxon>
        <taxon>Insecta</taxon>
        <taxon>Pterygota</taxon>
        <taxon>Neoptera</taxon>
        <taxon>Polyneoptera</taxon>
        <taxon>Dictyoptera</taxon>
        <taxon>Blattodea</taxon>
        <taxon>Blattoidea</taxon>
        <taxon>Termitoidae</taxon>
        <taxon>Rhinotermitidae</taxon>
        <taxon>Coptotermes</taxon>
    </lineage>
</organism>
<feature type="domain" description="Thioredoxin" evidence="1">
    <location>
        <begin position="2"/>
        <end position="54"/>
    </location>
</feature>
<evidence type="ECO:0000313" key="3">
    <source>
        <dbReference type="Proteomes" id="UP000502823"/>
    </source>
</evidence>
<comment type="caution">
    <text evidence="2">The sequence shown here is derived from an EMBL/GenBank/DDBJ whole genome shotgun (WGS) entry which is preliminary data.</text>
</comment>
<dbReference type="SUPFAM" id="SSF52833">
    <property type="entry name" value="Thioredoxin-like"/>
    <property type="match status" value="1"/>
</dbReference>
<dbReference type="AlphaFoldDB" id="A0A6L2PPY8"/>
<keyword evidence="3" id="KW-1185">Reference proteome</keyword>
<dbReference type="InterPro" id="IPR036249">
    <property type="entry name" value="Thioredoxin-like_sf"/>
</dbReference>
<dbReference type="EMBL" id="BLKM01000378">
    <property type="protein sequence ID" value="GFG32638.1"/>
    <property type="molecule type" value="Genomic_DNA"/>
</dbReference>
<evidence type="ECO:0000259" key="1">
    <source>
        <dbReference type="Pfam" id="PF00085"/>
    </source>
</evidence>
<gene>
    <name evidence="2" type="ORF">Cfor_04743</name>
</gene>
<protein>
    <recommendedName>
        <fullName evidence="1">Thioredoxin domain-containing protein</fullName>
    </recommendedName>
</protein>
<dbReference type="OrthoDB" id="19690at2759"/>